<sequence length="161" mass="18073">MIRAIIFAVFVVPVISLVLDKTQKATKKEKFTNTVFVSHAYQTVCHVCSLIMVGIAIALGLFMGFDNTVGHSVVFAIFVLLIEFCAWALKRHRVVIDGNNLRITPAVGRTREISFNDISRCIEKEQIGLKIFVGNKKICTVSCDCVGYKEFLEMLKERSLL</sequence>
<dbReference type="RefSeq" id="WP_118011716.1">
    <property type="nucleotide sequence ID" value="NZ_QSGD01000036.1"/>
</dbReference>
<dbReference type="Proteomes" id="UP000285288">
    <property type="component" value="Unassembled WGS sequence"/>
</dbReference>
<organism evidence="2 3">
    <name type="scientific">Holdemanella biformis</name>
    <dbReference type="NCBI Taxonomy" id="1735"/>
    <lineage>
        <taxon>Bacteria</taxon>
        <taxon>Bacillati</taxon>
        <taxon>Bacillota</taxon>
        <taxon>Erysipelotrichia</taxon>
        <taxon>Erysipelotrichales</taxon>
        <taxon>Erysipelotrichaceae</taxon>
        <taxon>Holdemanella</taxon>
    </lineage>
</organism>
<dbReference type="EMBL" id="QSGD01000036">
    <property type="protein sequence ID" value="RHB03207.1"/>
    <property type="molecule type" value="Genomic_DNA"/>
</dbReference>
<evidence type="ECO:0000313" key="2">
    <source>
        <dbReference type="EMBL" id="RHB03207.1"/>
    </source>
</evidence>
<evidence type="ECO:0000256" key="1">
    <source>
        <dbReference type="SAM" id="Phobius"/>
    </source>
</evidence>
<accession>A0A413UBK0</accession>
<feature type="transmembrane region" description="Helical" evidence="1">
    <location>
        <begin position="40"/>
        <end position="62"/>
    </location>
</feature>
<comment type="caution">
    <text evidence="2">The sequence shown here is derived from an EMBL/GenBank/DDBJ whole genome shotgun (WGS) entry which is preliminary data.</text>
</comment>
<reference evidence="2 3" key="1">
    <citation type="submission" date="2018-08" db="EMBL/GenBank/DDBJ databases">
        <title>A genome reference for cultivated species of the human gut microbiota.</title>
        <authorList>
            <person name="Zou Y."/>
            <person name="Xue W."/>
            <person name="Luo G."/>
        </authorList>
    </citation>
    <scope>NUCLEOTIDE SEQUENCE [LARGE SCALE GENOMIC DNA]</scope>
    <source>
        <strain evidence="2 3">AM42-13AC</strain>
    </source>
</reference>
<gene>
    <name evidence="2" type="ORF">DW907_08565</name>
</gene>
<proteinExistence type="predicted"/>
<protein>
    <submittedName>
        <fullName evidence="2">Uncharacterized protein</fullName>
    </submittedName>
</protein>
<keyword evidence="1" id="KW-0812">Transmembrane</keyword>
<dbReference type="Pfam" id="PF20197">
    <property type="entry name" value="DUF6560"/>
    <property type="match status" value="1"/>
</dbReference>
<dbReference type="InterPro" id="IPR046690">
    <property type="entry name" value="DUF6560"/>
</dbReference>
<keyword evidence="1" id="KW-0472">Membrane</keyword>
<dbReference type="AlphaFoldDB" id="A0A413UBK0"/>
<feature type="transmembrane region" description="Helical" evidence="1">
    <location>
        <begin position="69"/>
        <end position="89"/>
    </location>
</feature>
<keyword evidence="1" id="KW-1133">Transmembrane helix</keyword>
<evidence type="ECO:0000313" key="3">
    <source>
        <dbReference type="Proteomes" id="UP000285288"/>
    </source>
</evidence>
<name>A0A413UBK0_9FIRM</name>